<keyword evidence="2" id="KW-1185">Reference proteome</keyword>
<feature type="non-terminal residue" evidence="1">
    <location>
        <position position="70"/>
    </location>
</feature>
<protein>
    <submittedName>
        <fullName evidence="1">Uncharacterized protein</fullName>
    </submittedName>
</protein>
<name>A0ACC3DJ93_9PEZI</name>
<reference evidence="1" key="1">
    <citation type="submission" date="2024-09" db="EMBL/GenBank/DDBJ databases">
        <title>Black Yeasts Isolated from many extreme environments.</title>
        <authorList>
            <person name="Coleine C."/>
            <person name="Stajich J.E."/>
            <person name="Selbmann L."/>
        </authorList>
    </citation>
    <scope>NUCLEOTIDE SEQUENCE</scope>
    <source>
        <strain evidence="1">CCFEE 5737</strain>
    </source>
</reference>
<dbReference type="Proteomes" id="UP001186974">
    <property type="component" value="Unassembled WGS sequence"/>
</dbReference>
<comment type="caution">
    <text evidence="1">The sequence shown here is derived from an EMBL/GenBank/DDBJ whole genome shotgun (WGS) entry which is preliminary data.</text>
</comment>
<organism evidence="1 2">
    <name type="scientific">Coniosporium uncinatum</name>
    <dbReference type="NCBI Taxonomy" id="93489"/>
    <lineage>
        <taxon>Eukaryota</taxon>
        <taxon>Fungi</taxon>
        <taxon>Dikarya</taxon>
        <taxon>Ascomycota</taxon>
        <taxon>Pezizomycotina</taxon>
        <taxon>Dothideomycetes</taxon>
        <taxon>Dothideomycetes incertae sedis</taxon>
        <taxon>Coniosporium</taxon>
    </lineage>
</organism>
<evidence type="ECO:0000313" key="1">
    <source>
        <dbReference type="EMBL" id="KAK3076570.1"/>
    </source>
</evidence>
<sequence length="70" mass="7787">MSDQVKSKEGEPINEGDHVLTKIRGGRREGDVSLSPPHLDHSYIHRRSQVDKIVTTQEDADEAGVKNPPK</sequence>
<dbReference type="EMBL" id="JAWDJW010003821">
    <property type="protein sequence ID" value="KAK3076570.1"/>
    <property type="molecule type" value="Genomic_DNA"/>
</dbReference>
<evidence type="ECO:0000313" key="2">
    <source>
        <dbReference type="Proteomes" id="UP001186974"/>
    </source>
</evidence>
<accession>A0ACC3DJ93</accession>
<gene>
    <name evidence="1" type="ORF">LTS18_012654</name>
</gene>
<proteinExistence type="predicted"/>